<organism evidence="2 3">
    <name type="scientific">Malus domestica</name>
    <name type="common">Apple</name>
    <name type="synonym">Pyrus malus</name>
    <dbReference type="NCBI Taxonomy" id="3750"/>
    <lineage>
        <taxon>Eukaryota</taxon>
        <taxon>Viridiplantae</taxon>
        <taxon>Streptophyta</taxon>
        <taxon>Embryophyta</taxon>
        <taxon>Tracheophyta</taxon>
        <taxon>Spermatophyta</taxon>
        <taxon>Magnoliopsida</taxon>
        <taxon>eudicotyledons</taxon>
        <taxon>Gunneridae</taxon>
        <taxon>Pentapetalae</taxon>
        <taxon>rosids</taxon>
        <taxon>fabids</taxon>
        <taxon>Rosales</taxon>
        <taxon>Rosaceae</taxon>
        <taxon>Amygdaloideae</taxon>
        <taxon>Maleae</taxon>
        <taxon>Malus</taxon>
    </lineage>
</organism>
<sequence length="193" mass="21672">MYIALAIVVAELAWIRQLLCDLHVPLTVAPMIYCDNISAIALSSNPVFHSRVKHIEIDYHFARERVIRGDLNVQHVSSKEQFADISTKGLSISLFSHHCSNLMLGSSKHMIEGDLACPPQNKSSKSFDLLLVLKLVIEIMPSSVLQVKRLQSELITPAKPTPRETKFLSYIDNQEKLEALGSSHNVLQRQPFT</sequence>
<dbReference type="PANTHER" id="PTHR11439">
    <property type="entry name" value="GAG-POL-RELATED RETROTRANSPOSON"/>
    <property type="match status" value="1"/>
</dbReference>
<dbReference type="EMBL" id="RDQH01000332">
    <property type="protein sequence ID" value="RXH96926.1"/>
    <property type="molecule type" value="Genomic_DNA"/>
</dbReference>
<feature type="chain" id="PRO_5019853740" description="Reverse transcriptase Ty1/copia-type domain-containing protein" evidence="1">
    <location>
        <begin position="21"/>
        <end position="193"/>
    </location>
</feature>
<keyword evidence="1" id="KW-0732">Signal</keyword>
<name>A0A498JPD7_MALDO</name>
<gene>
    <name evidence="2" type="ORF">DVH24_035594</name>
</gene>
<feature type="signal peptide" evidence="1">
    <location>
        <begin position="1"/>
        <end position="20"/>
    </location>
</feature>
<keyword evidence="3" id="KW-1185">Reference proteome</keyword>
<dbReference type="Proteomes" id="UP000290289">
    <property type="component" value="Chromosome 6"/>
</dbReference>
<evidence type="ECO:0000256" key="1">
    <source>
        <dbReference type="SAM" id="SignalP"/>
    </source>
</evidence>
<evidence type="ECO:0000313" key="2">
    <source>
        <dbReference type="EMBL" id="RXH96926.1"/>
    </source>
</evidence>
<reference evidence="2 3" key="1">
    <citation type="submission" date="2018-10" db="EMBL/GenBank/DDBJ databases">
        <title>A high-quality apple genome assembly.</title>
        <authorList>
            <person name="Hu J."/>
        </authorList>
    </citation>
    <scope>NUCLEOTIDE SEQUENCE [LARGE SCALE GENOMIC DNA]</scope>
    <source>
        <strain evidence="3">cv. HFTH1</strain>
        <tissue evidence="2">Young leaf</tissue>
    </source>
</reference>
<evidence type="ECO:0008006" key="4">
    <source>
        <dbReference type="Google" id="ProtNLM"/>
    </source>
</evidence>
<dbReference type="AlphaFoldDB" id="A0A498JPD7"/>
<evidence type="ECO:0000313" key="3">
    <source>
        <dbReference type="Proteomes" id="UP000290289"/>
    </source>
</evidence>
<dbReference type="CDD" id="cd09272">
    <property type="entry name" value="RNase_HI_RT_Ty1"/>
    <property type="match status" value="1"/>
</dbReference>
<comment type="caution">
    <text evidence="2">The sequence shown here is derived from an EMBL/GenBank/DDBJ whole genome shotgun (WGS) entry which is preliminary data.</text>
</comment>
<accession>A0A498JPD7</accession>
<protein>
    <recommendedName>
        <fullName evidence="4">Reverse transcriptase Ty1/copia-type domain-containing protein</fullName>
    </recommendedName>
</protein>
<dbReference type="PANTHER" id="PTHR11439:SF524">
    <property type="entry name" value="RNA-DIRECTED DNA POLYMERASE, PROTEIN KINASE RLK-PELLE-DLSV FAMILY"/>
    <property type="match status" value="1"/>
</dbReference>
<proteinExistence type="predicted"/>
<dbReference type="STRING" id="3750.A0A498JPD7"/>